<accession>A0A9D1DTK1</accession>
<evidence type="ECO:0000259" key="5">
    <source>
        <dbReference type="PROSITE" id="PS50894"/>
    </source>
</evidence>
<dbReference type="InterPro" id="IPR011006">
    <property type="entry name" value="CheY-like_superfamily"/>
</dbReference>
<feature type="domain" description="Response regulatory" evidence="4">
    <location>
        <begin position="135"/>
        <end position="254"/>
    </location>
</feature>
<evidence type="ECO:0000259" key="4">
    <source>
        <dbReference type="PROSITE" id="PS50110"/>
    </source>
</evidence>
<feature type="modified residue" description="4-aspartylphosphate" evidence="3">
    <location>
        <position position="187"/>
    </location>
</feature>
<reference evidence="6" key="1">
    <citation type="submission" date="2020-10" db="EMBL/GenBank/DDBJ databases">
        <authorList>
            <person name="Gilroy R."/>
        </authorList>
    </citation>
    <scope>NUCLEOTIDE SEQUENCE</scope>
    <source>
        <strain evidence="6">CHK184-20233</strain>
    </source>
</reference>
<comment type="caution">
    <text evidence="6">The sequence shown here is derived from an EMBL/GenBank/DDBJ whole genome shotgun (WGS) entry which is preliminary data.</text>
</comment>
<reference evidence="6" key="2">
    <citation type="journal article" date="2021" name="PeerJ">
        <title>Extensive microbial diversity within the chicken gut microbiome revealed by metagenomics and culture.</title>
        <authorList>
            <person name="Gilroy R."/>
            <person name="Ravi A."/>
            <person name="Getino M."/>
            <person name="Pursley I."/>
            <person name="Horton D.L."/>
            <person name="Alikhan N.F."/>
            <person name="Baker D."/>
            <person name="Gharbi K."/>
            <person name="Hall N."/>
            <person name="Watson M."/>
            <person name="Adriaenssens E.M."/>
            <person name="Foster-Nyarko E."/>
            <person name="Jarju S."/>
            <person name="Secka A."/>
            <person name="Antonio M."/>
            <person name="Oren A."/>
            <person name="Chaudhuri R.R."/>
            <person name="La Ragione R."/>
            <person name="Hildebrand F."/>
            <person name="Pallen M.J."/>
        </authorList>
    </citation>
    <scope>NUCLEOTIDE SEQUENCE</scope>
    <source>
        <strain evidence="6">CHK184-20233</strain>
    </source>
</reference>
<dbReference type="GO" id="GO:0000160">
    <property type="term" value="P:phosphorelay signal transduction system"/>
    <property type="evidence" value="ECO:0007669"/>
    <property type="project" value="InterPro"/>
</dbReference>
<feature type="modified residue" description="Phosphohistidine" evidence="2">
    <location>
        <position position="62"/>
    </location>
</feature>
<dbReference type="PROSITE" id="PS50110">
    <property type="entry name" value="RESPONSE_REGULATORY"/>
    <property type="match status" value="1"/>
</dbReference>
<evidence type="ECO:0000313" key="7">
    <source>
        <dbReference type="Proteomes" id="UP000824232"/>
    </source>
</evidence>
<dbReference type="InterPro" id="IPR036641">
    <property type="entry name" value="HPT_dom_sf"/>
</dbReference>
<sequence>MRDVNLLINNGVNVKKSLELFGDMSTYDDTLGDFLQDINEKEEKIKQTKETGDMANYAILVHGLKSDAKYFGFDKLAELAYNHEMASKENNMYYVTEHFDELITELDRIVHLVKQYLGMEEIGTATTFVAPKKDRALIVVDDSAVIKNFISKIFNNQFEVLVANDGNEALQMIANNKGIKIVGMLLDLNMPNFNGFQVLEYFKNNNLFDLIPVSIITGVGNDELVAKAFNYPIVDVLRKPFNERDIKEVVEKTVQYAH</sequence>
<dbReference type="SUPFAM" id="SSF52172">
    <property type="entry name" value="CheY-like"/>
    <property type="match status" value="1"/>
</dbReference>
<dbReference type="InterPro" id="IPR050595">
    <property type="entry name" value="Bact_response_regulator"/>
</dbReference>
<dbReference type="Pfam" id="PF00072">
    <property type="entry name" value="Response_reg"/>
    <property type="match status" value="1"/>
</dbReference>
<dbReference type="InterPro" id="IPR008207">
    <property type="entry name" value="Sig_transdc_His_kin_Hpt_dom"/>
</dbReference>
<dbReference type="SUPFAM" id="SSF47226">
    <property type="entry name" value="Histidine-containing phosphotransfer domain, HPT domain"/>
    <property type="match status" value="1"/>
</dbReference>
<dbReference type="PANTHER" id="PTHR44591:SF3">
    <property type="entry name" value="RESPONSE REGULATORY DOMAIN-CONTAINING PROTEIN"/>
    <property type="match status" value="1"/>
</dbReference>
<dbReference type="SMART" id="SM00448">
    <property type="entry name" value="REC"/>
    <property type="match status" value="1"/>
</dbReference>
<dbReference type="Pfam" id="PF01627">
    <property type="entry name" value="Hpt"/>
    <property type="match status" value="1"/>
</dbReference>
<name>A0A9D1DTK1_9FIRM</name>
<evidence type="ECO:0000256" key="2">
    <source>
        <dbReference type="PROSITE-ProRule" id="PRU00110"/>
    </source>
</evidence>
<evidence type="ECO:0000256" key="3">
    <source>
        <dbReference type="PROSITE-ProRule" id="PRU00169"/>
    </source>
</evidence>
<evidence type="ECO:0000313" key="6">
    <source>
        <dbReference type="EMBL" id="HIR58745.1"/>
    </source>
</evidence>
<dbReference type="Gene3D" id="1.20.120.160">
    <property type="entry name" value="HPT domain"/>
    <property type="match status" value="1"/>
</dbReference>
<dbReference type="Gene3D" id="3.40.50.2300">
    <property type="match status" value="1"/>
</dbReference>
<dbReference type="InterPro" id="IPR001789">
    <property type="entry name" value="Sig_transdc_resp-reg_receiver"/>
</dbReference>
<dbReference type="Proteomes" id="UP000824232">
    <property type="component" value="Unassembled WGS sequence"/>
</dbReference>
<dbReference type="PROSITE" id="PS50894">
    <property type="entry name" value="HPT"/>
    <property type="match status" value="1"/>
</dbReference>
<gene>
    <name evidence="6" type="ORF">IAB38_01720</name>
</gene>
<feature type="domain" description="HPt" evidence="5">
    <location>
        <begin position="23"/>
        <end position="116"/>
    </location>
</feature>
<proteinExistence type="predicted"/>
<evidence type="ECO:0000256" key="1">
    <source>
        <dbReference type="ARBA" id="ARBA00022553"/>
    </source>
</evidence>
<dbReference type="CDD" id="cd00156">
    <property type="entry name" value="REC"/>
    <property type="match status" value="1"/>
</dbReference>
<keyword evidence="1 3" id="KW-0597">Phosphoprotein</keyword>
<dbReference type="PANTHER" id="PTHR44591">
    <property type="entry name" value="STRESS RESPONSE REGULATOR PROTEIN 1"/>
    <property type="match status" value="1"/>
</dbReference>
<dbReference type="EMBL" id="DVHC01000019">
    <property type="protein sequence ID" value="HIR58745.1"/>
    <property type="molecule type" value="Genomic_DNA"/>
</dbReference>
<organism evidence="6 7">
    <name type="scientific">Candidatus Onthousia excrementipullorum</name>
    <dbReference type="NCBI Taxonomy" id="2840884"/>
    <lineage>
        <taxon>Bacteria</taxon>
        <taxon>Bacillati</taxon>
        <taxon>Bacillota</taxon>
        <taxon>Bacilli</taxon>
        <taxon>Candidatus Onthousia</taxon>
    </lineage>
</organism>
<dbReference type="AlphaFoldDB" id="A0A9D1DTK1"/>
<protein>
    <submittedName>
        <fullName evidence="6">Response regulator</fullName>
    </submittedName>
</protein>